<keyword evidence="7" id="KW-1185">Reference proteome</keyword>
<evidence type="ECO:0000256" key="1">
    <source>
        <dbReference type="ARBA" id="ARBA00009437"/>
    </source>
</evidence>
<gene>
    <name evidence="6" type="ORF">FHP24_23605</name>
</gene>
<dbReference type="InterPro" id="IPR050950">
    <property type="entry name" value="HTH-type_LysR_regulators"/>
</dbReference>
<dbReference type="FunFam" id="1.10.10.10:FF:000001">
    <property type="entry name" value="LysR family transcriptional regulator"/>
    <property type="match status" value="1"/>
</dbReference>
<evidence type="ECO:0000313" key="7">
    <source>
        <dbReference type="Proteomes" id="UP000311605"/>
    </source>
</evidence>
<dbReference type="GO" id="GO:0003677">
    <property type="term" value="F:DNA binding"/>
    <property type="evidence" value="ECO:0007669"/>
    <property type="project" value="UniProtKB-KW"/>
</dbReference>
<keyword evidence="4" id="KW-0804">Transcription</keyword>
<dbReference type="GO" id="GO:0005829">
    <property type="term" value="C:cytosol"/>
    <property type="evidence" value="ECO:0007669"/>
    <property type="project" value="TreeGrafter"/>
</dbReference>
<feature type="domain" description="HTH lysR-type" evidence="5">
    <location>
        <begin position="1"/>
        <end position="57"/>
    </location>
</feature>
<keyword evidence="3" id="KW-0238">DNA-binding</keyword>
<dbReference type="CDD" id="cd05466">
    <property type="entry name" value="PBP2_LTTR_substrate"/>
    <property type="match status" value="1"/>
</dbReference>
<dbReference type="SUPFAM" id="SSF46785">
    <property type="entry name" value="Winged helix' DNA-binding domain"/>
    <property type="match status" value="1"/>
</dbReference>
<dbReference type="PRINTS" id="PR00039">
    <property type="entry name" value="HTHLYSR"/>
</dbReference>
<evidence type="ECO:0000313" key="6">
    <source>
        <dbReference type="EMBL" id="TNM60791.1"/>
    </source>
</evidence>
<keyword evidence="2" id="KW-0805">Transcription regulation</keyword>
<evidence type="ECO:0000256" key="2">
    <source>
        <dbReference type="ARBA" id="ARBA00023015"/>
    </source>
</evidence>
<dbReference type="Proteomes" id="UP000311605">
    <property type="component" value="Unassembled WGS sequence"/>
</dbReference>
<dbReference type="InterPro" id="IPR000847">
    <property type="entry name" value="LysR_HTH_N"/>
</dbReference>
<dbReference type="PROSITE" id="PS50931">
    <property type="entry name" value="HTH_LYSR"/>
    <property type="match status" value="1"/>
</dbReference>
<dbReference type="PANTHER" id="PTHR30419:SF31">
    <property type="entry name" value="BLR3139 PROTEIN"/>
    <property type="match status" value="1"/>
</dbReference>
<comment type="caution">
    <text evidence="6">The sequence shown here is derived from an EMBL/GenBank/DDBJ whole genome shotgun (WGS) entry which is preliminary data.</text>
</comment>
<protein>
    <submittedName>
        <fullName evidence="6">LysR family transcriptional regulator</fullName>
    </submittedName>
</protein>
<reference evidence="6 7" key="1">
    <citation type="submission" date="2019-06" db="EMBL/GenBank/DDBJ databases">
        <title>The draft genome of Rhizobium smilacinae PTYR-5.</title>
        <authorList>
            <person name="Liu L."/>
            <person name="Li L."/>
            <person name="Zhang X."/>
        </authorList>
    </citation>
    <scope>NUCLEOTIDE SEQUENCE [LARGE SCALE GENOMIC DNA]</scope>
    <source>
        <strain evidence="6 7">PTYR-5</strain>
    </source>
</reference>
<comment type="similarity">
    <text evidence="1">Belongs to the LysR transcriptional regulatory family.</text>
</comment>
<dbReference type="Gene3D" id="3.40.190.290">
    <property type="match status" value="1"/>
</dbReference>
<name>A0A5C4XD60_9HYPH</name>
<sequence length="298" mass="33127">MIDKLEFFIVLVREEHFGRAAEECGIAQPSLSAAIRQLEEQLGVQLVVRGSRYQGLTPEGQRVLEWAKRIVGDARTMREEMRAARKGLAGHIRLAVIPTALAMVPRLTEPFQEKHPNVTFSVVSRNSLQVLSQLDDFEIDAGITYLDNEPLGRVTSVPLYSEDYTLVTAEGTPHADRDTVTWAEMANIRLCLLTPDMQNRRIINQHLANAGVSITPMLESNSMVVLLSHVATGRWASIMPRNVAKSFGFTQGLRTIPIVEPEARHMVGLVAPYREPFTPLVSALLHEARGLGLDKTET</sequence>
<dbReference type="OrthoDB" id="9775392at2"/>
<dbReference type="InterPro" id="IPR005119">
    <property type="entry name" value="LysR_subst-bd"/>
</dbReference>
<dbReference type="PANTHER" id="PTHR30419">
    <property type="entry name" value="HTH-TYPE TRANSCRIPTIONAL REGULATOR YBHD"/>
    <property type="match status" value="1"/>
</dbReference>
<accession>A0A5C4XD60</accession>
<dbReference type="SUPFAM" id="SSF53850">
    <property type="entry name" value="Periplasmic binding protein-like II"/>
    <property type="match status" value="1"/>
</dbReference>
<dbReference type="Pfam" id="PF03466">
    <property type="entry name" value="LysR_substrate"/>
    <property type="match status" value="1"/>
</dbReference>
<dbReference type="EMBL" id="VDMN01000007">
    <property type="protein sequence ID" value="TNM60791.1"/>
    <property type="molecule type" value="Genomic_DNA"/>
</dbReference>
<dbReference type="RefSeq" id="WP_139678703.1">
    <property type="nucleotide sequence ID" value="NZ_VDMN01000007.1"/>
</dbReference>
<dbReference type="Pfam" id="PF00126">
    <property type="entry name" value="HTH_1"/>
    <property type="match status" value="1"/>
</dbReference>
<proteinExistence type="inferred from homology"/>
<dbReference type="InterPro" id="IPR036390">
    <property type="entry name" value="WH_DNA-bd_sf"/>
</dbReference>
<evidence type="ECO:0000256" key="3">
    <source>
        <dbReference type="ARBA" id="ARBA00023125"/>
    </source>
</evidence>
<evidence type="ECO:0000259" key="5">
    <source>
        <dbReference type="PROSITE" id="PS50931"/>
    </source>
</evidence>
<dbReference type="InterPro" id="IPR036388">
    <property type="entry name" value="WH-like_DNA-bd_sf"/>
</dbReference>
<organism evidence="6 7">
    <name type="scientific">Aliirhizobium smilacinae</name>
    <dbReference type="NCBI Taxonomy" id="1395944"/>
    <lineage>
        <taxon>Bacteria</taxon>
        <taxon>Pseudomonadati</taxon>
        <taxon>Pseudomonadota</taxon>
        <taxon>Alphaproteobacteria</taxon>
        <taxon>Hyphomicrobiales</taxon>
        <taxon>Rhizobiaceae</taxon>
        <taxon>Aliirhizobium</taxon>
    </lineage>
</organism>
<dbReference type="AlphaFoldDB" id="A0A5C4XD60"/>
<evidence type="ECO:0000256" key="4">
    <source>
        <dbReference type="ARBA" id="ARBA00023163"/>
    </source>
</evidence>
<dbReference type="Gene3D" id="1.10.10.10">
    <property type="entry name" value="Winged helix-like DNA-binding domain superfamily/Winged helix DNA-binding domain"/>
    <property type="match status" value="1"/>
</dbReference>
<dbReference type="GO" id="GO:0003700">
    <property type="term" value="F:DNA-binding transcription factor activity"/>
    <property type="evidence" value="ECO:0007669"/>
    <property type="project" value="InterPro"/>
</dbReference>